<evidence type="ECO:0000256" key="2">
    <source>
        <dbReference type="ARBA" id="ARBA00007324"/>
    </source>
</evidence>
<evidence type="ECO:0000256" key="6">
    <source>
        <dbReference type="ARBA" id="ARBA00022989"/>
    </source>
</evidence>
<dbReference type="FunCoup" id="A0A1S3JZX2">
    <property type="interactions" value="2385"/>
</dbReference>
<dbReference type="Proteomes" id="UP000085678">
    <property type="component" value="Unplaced"/>
</dbReference>
<evidence type="ECO:0000256" key="3">
    <source>
        <dbReference type="ARBA" id="ARBA00017057"/>
    </source>
</evidence>
<keyword evidence="4 9" id="KW-0812">Transmembrane</keyword>
<dbReference type="Pfam" id="PF06703">
    <property type="entry name" value="SPC25"/>
    <property type="match status" value="1"/>
</dbReference>
<dbReference type="InterPro" id="IPR009582">
    <property type="entry name" value="Spc2/SPCS2"/>
</dbReference>
<evidence type="ECO:0000256" key="7">
    <source>
        <dbReference type="ARBA" id="ARBA00023136"/>
    </source>
</evidence>
<sequence length="204" mass="22997">MAPKEGVLSQQSQEKEWSADEKPVKIDKWDGSAVKNALDDAAKKVLTDGYGYVESYRLVDGRLGICTVAVAFAAFALLWDYLHPFPQSKPVLIVCVCSYFLLMGVLTVYTTYKEKGIFMVALDKDKAGVDPDNEWTLSSTLKRYESDYTLQISYYDGQSRQSRSLETTHCVADFIDENGQICMDLFEPEVKKMHVSLSSEKKSK</sequence>
<evidence type="ECO:0000256" key="10">
    <source>
        <dbReference type="SAM" id="MobiDB-lite"/>
    </source>
</evidence>
<organism evidence="11 12">
    <name type="scientific">Lingula anatina</name>
    <name type="common">Brachiopod</name>
    <name type="synonym">Lingula unguis</name>
    <dbReference type="NCBI Taxonomy" id="7574"/>
    <lineage>
        <taxon>Eukaryota</taxon>
        <taxon>Metazoa</taxon>
        <taxon>Spiralia</taxon>
        <taxon>Lophotrochozoa</taxon>
        <taxon>Brachiopoda</taxon>
        <taxon>Linguliformea</taxon>
        <taxon>Lingulata</taxon>
        <taxon>Lingulida</taxon>
        <taxon>Linguloidea</taxon>
        <taxon>Lingulidae</taxon>
        <taxon>Lingula</taxon>
    </lineage>
</organism>
<dbReference type="GeneID" id="106177643"/>
<dbReference type="GO" id="GO:0005787">
    <property type="term" value="C:signal peptidase complex"/>
    <property type="evidence" value="ECO:0007669"/>
    <property type="project" value="UniProtKB-UniRule"/>
</dbReference>
<dbReference type="PANTHER" id="PTHR13085:SF0">
    <property type="entry name" value="SIGNAL PEPTIDASE COMPLEX SUBUNIT 2"/>
    <property type="match status" value="1"/>
</dbReference>
<comment type="function">
    <text evidence="8 9">Component of the signal peptidase complex (SPC) which catalyzes the cleavage of N-terminal signal sequences from nascent proteins as they are translocated into the lumen of the endoplasmic reticulum. Enhances the enzymatic activity of SPC and facilitates the interactions between different components of the translocation site.</text>
</comment>
<keyword evidence="5 9" id="KW-0256">Endoplasmic reticulum</keyword>
<evidence type="ECO:0000313" key="11">
    <source>
        <dbReference type="Proteomes" id="UP000085678"/>
    </source>
</evidence>
<comment type="similarity">
    <text evidence="2 9">Belongs to the SPCS2 family.</text>
</comment>
<proteinExistence type="inferred from homology"/>
<evidence type="ECO:0000256" key="8">
    <source>
        <dbReference type="ARBA" id="ARBA00045608"/>
    </source>
</evidence>
<reference evidence="12" key="1">
    <citation type="submission" date="2025-08" db="UniProtKB">
        <authorList>
            <consortium name="RefSeq"/>
        </authorList>
    </citation>
    <scope>IDENTIFICATION</scope>
    <source>
        <tissue evidence="12">Gonads</tissue>
    </source>
</reference>
<dbReference type="InParanoid" id="A0A1S3JZX2"/>
<dbReference type="GO" id="GO:0006465">
    <property type="term" value="P:signal peptide processing"/>
    <property type="evidence" value="ECO:0007669"/>
    <property type="project" value="UniProtKB-UniRule"/>
</dbReference>
<dbReference type="AlphaFoldDB" id="A0A1S3JZX2"/>
<dbReference type="PANTHER" id="PTHR13085">
    <property type="entry name" value="MICROSOMAL SIGNAL PEPTIDASE 25 KDA SUBUNIT"/>
    <property type="match status" value="1"/>
</dbReference>
<evidence type="ECO:0000256" key="9">
    <source>
        <dbReference type="RuleBase" id="RU368033"/>
    </source>
</evidence>
<keyword evidence="11" id="KW-1185">Reference proteome</keyword>
<evidence type="ECO:0000256" key="5">
    <source>
        <dbReference type="ARBA" id="ARBA00022824"/>
    </source>
</evidence>
<feature type="compositionally biased region" description="Basic and acidic residues" evidence="10">
    <location>
        <begin position="13"/>
        <end position="23"/>
    </location>
</feature>
<dbReference type="KEGG" id="lak:106177643"/>
<feature type="region of interest" description="Disordered" evidence="10">
    <location>
        <begin position="1"/>
        <end position="23"/>
    </location>
</feature>
<accession>A0A1S3JZX2</accession>
<evidence type="ECO:0000256" key="4">
    <source>
        <dbReference type="ARBA" id="ARBA00022692"/>
    </source>
</evidence>
<evidence type="ECO:0000313" key="12">
    <source>
        <dbReference type="RefSeq" id="XP_013415933.1"/>
    </source>
</evidence>
<keyword evidence="6 9" id="KW-1133">Transmembrane helix</keyword>
<dbReference type="STRING" id="7574.A0A1S3JZX2"/>
<protein>
    <recommendedName>
        <fullName evidence="3 9">Signal peptidase complex subunit 2</fullName>
    </recommendedName>
</protein>
<feature type="transmembrane region" description="Helical" evidence="9">
    <location>
        <begin position="91"/>
        <end position="112"/>
    </location>
</feature>
<comment type="subcellular location">
    <subcellularLocation>
        <location evidence="1 9">Endoplasmic reticulum membrane</location>
        <topology evidence="1 9">Multi-pass membrane protein</topology>
    </subcellularLocation>
</comment>
<evidence type="ECO:0000256" key="1">
    <source>
        <dbReference type="ARBA" id="ARBA00004477"/>
    </source>
</evidence>
<dbReference type="OMA" id="INKWDGT"/>
<dbReference type="RefSeq" id="XP_013415933.1">
    <property type="nucleotide sequence ID" value="XM_013560479.1"/>
</dbReference>
<dbReference type="GO" id="GO:0008233">
    <property type="term" value="F:peptidase activity"/>
    <property type="evidence" value="ECO:0007669"/>
    <property type="project" value="UniProtKB-UniRule"/>
</dbReference>
<keyword evidence="7 9" id="KW-0472">Membrane</keyword>
<name>A0A1S3JZX2_LINAN</name>
<dbReference type="OrthoDB" id="29558at2759"/>
<feature type="transmembrane region" description="Helical" evidence="9">
    <location>
        <begin position="61"/>
        <end position="79"/>
    </location>
</feature>
<dbReference type="GO" id="GO:0045047">
    <property type="term" value="P:protein targeting to ER"/>
    <property type="evidence" value="ECO:0007669"/>
    <property type="project" value="TreeGrafter"/>
</dbReference>
<gene>
    <name evidence="12" type="primary">LOC106177643</name>
</gene>